<dbReference type="EMBL" id="WAAU01000013">
    <property type="protein sequence ID" value="KAB1158381.1"/>
    <property type="molecule type" value="Genomic_DNA"/>
</dbReference>
<comment type="caution">
    <text evidence="1">The sequence shown here is derived from an EMBL/GenBank/DDBJ whole genome shotgun (WGS) entry which is preliminary data.</text>
</comment>
<proteinExistence type="predicted"/>
<reference evidence="1 2" key="1">
    <citation type="submission" date="2019-09" db="EMBL/GenBank/DDBJ databases">
        <authorList>
            <person name="Cao W.R."/>
        </authorList>
    </citation>
    <scope>NUCLEOTIDE SEQUENCE [LARGE SCALE GENOMIC DNA]</scope>
    <source>
        <strain evidence="2">a4</strain>
    </source>
</reference>
<sequence>MNNLIDNPVIDAQVTSANDNEKVQSKYYEVLQEQTQNAVKGIINDYVYPIQFPAQGGFLYNWQNLNNIFNRGTYDILTGNVSPGHVNPSAALSTAGSFPNNYIQVLSGIEYSLNNEDTIKLNKVQGNAQAQQATIVQDYQTTYGEITDNQIKEAKEVVGAWGVSTKYDYIISYVLGSQWSGTQVANKPPLTYDEMSSARNLKDLLPNRPGSSDQVINDVSIYLNMTAPVNALQTQMQNGSWTVAQAIKNTQAPNKKNGGMKTFDPVTGNIDDNFRTGWNLNKSIAEIQNDLNNDSRVIEFKMTTSESSGSNLNVSINGSTGFSVGSWLKFSLGTQFSYDMSTFQGTSKDAEITVQYKGYSILPISPQAWQQDINTGWYNGSIIRQAYENQGKNVSGFKFASSTPPPFNFKDFREGGNFGWMNNFIISNYPTIIIKYKNADFNSFKEAWSTKTSGNLKLFGFISLGSFSAGASGGRYEKGANNSEFTLTFEPSKEIISVPEFQKQGFVIAGAITNPGVSGKSE</sequence>
<accession>A0A7J5ALB4</accession>
<evidence type="ECO:0000313" key="2">
    <source>
        <dbReference type="Proteomes" id="UP000467305"/>
    </source>
</evidence>
<gene>
    <name evidence="1" type="ORF">F7018_09395</name>
</gene>
<dbReference type="Proteomes" id="UP000467305">
    <property type="component" value="Unassembled WGS sequence"/>
</dbReference>
<dbReference type="RefSeq" id="WP_150899805.1">
    <property type="nucleotide sequence ID" value="NZ_WAAU01000013.1"/>
</dbReference>
<name>A0A7J5ALB4_9FLAO</name>
<dbReference type="OrthoDB" id="7804719at2"/>
<protein>
    <submittedName>
        <fullName evidence="1">Uncharacterized protein</fullName>
    </submittedName>
</protein>
<organism evidence="1 2">
    <name type="scientific">Tenacibaculum aiptasiae</name>
    <dbReference type="NCBI Taxonomy" id="426481"/>
    <lineage>
        <taxon>Bacteria</taxon>
        <taxon>Pseudomonadati</taxon>
        <taxon>Bacteroidota</taxon>
        <taxon>Flavobacteriia</taxon>
        <taxon>Flavobacteriales</taxon>
        <taxon>Flavobacteriaceae</taxon>
        <taxon>Tenacibaculum</taxon>
    </lineage>
</organism>
<dbReference type="AlphaFoldDB" id="A0A7J5ALB4"/>
<keyword evidence="2" id="KW-1185">Reference proteome</keyword>
<evidence type="ECO:0000313" key="1">
    <source>
        <dbReference type="EMBL" id="KAB1158381.1"/>
    </source>
</evidence>